<protein>
    <recommendedName>
        <fullName evidence="10">RagB/SusD family nutrient uptake outer membrane protein</fullName>
    </recommendedName>
</protein>
<dbReference type="Pfam" id="PF14322">
    <property type="entry name" value="SusD-like_3"/>
    <property type="match status" value="1"/>
</dbReference>
<comment type="subcellular location">
    <subcellularLocation>
        <location evidence="1">Cell outer membrane</location>
    </subcellularLocation>
</comment>
<dbReference type="CDD" id="cd08977">
    <property type="entry name" value="SusD"/>
    <property type="match status" value="1"/>
</dbReference>
<organism evidence="8 9">
    <name type="scientific">Sanguibacteroides justesenii</name>
    <dbReference type="NCBI Taxonomy" id="1547597"/>
    <lineage>
        <taxon>Bacteria</taxon>
        <taxon>Pseudomonadati</taxon>
        <taxon>Bacteroidota</taxon>
        <taxon>Bacteroidia</taxon>
        <taxon>Bacteroidales</taxon>
        <taxon>Porphyromonadaceae</taxon>
        <taxon>Sanguibacteroides</taxon>
    </lineage>
</organism>
<dbReference type="InterPro" id="IPR012944">
    <property type="entry name" value="SusD_RagB_dom"/>
</dbReference>
<keyword evidence="3" id="KW-0732">Signal</keyword>
<evidence type="ECO:0000256" key="2">
    <source>
        <dbReference type="ARBA" id="ARBA00006275"/>
    </source>
</evidence>
<evidence type="ECO:0000259" key="6">
    <source>
        <dbReference type="Pfam" id="PF07980"/>
    </source>
</evidence>
<evidence type="ECO:0008006" key="10">
    <source>
        <dbReference type="Google" id="ProtNLM"/>
    </source>
</evidence>
<accession>A0AB34R7R9</accession>
<dbReference type="SUPFAM" id="SSF48452">
    <property type="entry name" value="TPR-like"/>
    <property type="match status" value="1"/>
</dbReference>
<dbReference type="RefSeq" id="WP_041503699.1">
    <property type="nucleotide sequence ID" value="NZ_JPIT01000031.1"/>
</dbReference>
<evidence type="ECO:0000259" key="7">
    <source>
        <dbReference type="Pfam" id="PF14322"/>
    </source>
</evidence>
<evidence type="ECO:0000256" key="5">
    <source>
        <dbReference type="ARBA" id="ARBA00023237"/>
    </source>
</evidence>
<comment type="similarity">
    <text evidence="2">Belongs to the SusD family.</text>
</comment>
<evidence type="ECO:0000313" key="9">
    <source>
        <dbReference type="Proteomes" id="UP000031937"/>
    </source>
</evidence>
<dbReference type="AlphaFoldDB" id="A0AB34R7R9"/>
<evidence type="ECO:0000256" key="4">
    <source>
        <dbReference type="ARBA" id="ARBA00023136"/>
    </source>
</evidence>
<sequence length="495" mass="57738">MKVRNYILILALGLFGCSDFLEESSQDEIRPSTLTDLEQILLGEAYMDQYNIYNLTDIFTDNVSCYGIWAETQKVTFESRMWLYRWDDNMFASSGGGDNSNFWKVPYYGIGACNVVLDHLDKMYGDASLRESLRGEALVLRACYYFHLVNFFGFPYNHGDPKVNLGVPLKLNSSVRDEHFARNSVAEVYTQIEKDLLEGNRLLRENDFHRNYFRIGHLAAKALLSRVYLYMEDWDKALAYADSVLQAKPDLLDLNRFGVPDIFRSNSFVTVYSPNTSDEIIWAREYHATHVFNADGSWNKFPFSLSQDFLEVLGSSYEACVNKTIRDLRGAYFVSWGDDRNNYLQHRYQIAAVKDKWWGKYQGIRTAEMYLNRAEACARKYQKEGTVRYLELALEDLNALRRHRLNNAYEFEPIGITDAGLLIHFILDERRRELSGETNHRWFDLRRNGMPTLSHPFFMNQSDEKVEYKLSTNGYLIPIPEKAIRLNPKLEQNKR</sequence>
<comment type="caution">
    <text evidence="8">The sequence shown here is derived from an EMBL/GenBank/DDBJ whole genome shotgun (WGS) entry which is preliminary data.</text>
</comment>
<keyword evidence="5" id="KW-0998">Cell outer membrane</keyword>
<dbReference type="Pfam" id="PF07980">
    <property type="entry name" value="SusD_RagB"/>
    <property type="match status" value="1"/>
</dbReference>
<evidence type="ECO:0000256" key="1">
    <source>
        <dbReference type="ARBA" id="ARBA00004442"/>
    </source>
</evidence>
<gene>
    <name evidence="8" type="ORF">IE90_10125</name>
</gene>
<dbReference type="InterPro" id="IPR033985">
    <property type="entry name" value="SusD-like_N"/>
</dbReference>
<dbReference type="InterPro" id="IPR011990">
    <property type="entry name" value="TPR-like_helical_dom_sf"/>
</dbReference>
<dbReference type="EMBL" id="JPIT01000031">
    <property type="protein sequence ID" value="KIO43482.1"/>
    <property type="molecule type" value="Genomic_DNA"/>
</dbReference>
<proteinExistence type="inferred from homology"/>
<reference evidence="8 9" key="1">
    <citation type="submission" date="2014-07" db="EMBL/GenBank/DDBJ databases">
        <title>Porphyromonadaceae bacterium OUH 334697 = ATCC BAA-2682 = DSM 28341 draft genome.</title>
        <authorList>
            <person name="Sydenham T.V."/>
            <person name="Hasman H."/>
            <person name="Justesen U.S."/>
        </authorList>
    </citation>
    <scope>NUCLEOTIDE SEQUENCE [LARGE SCALE GENOMIC DNA]</scope>
    <source>
        <strain evidence="8 9">OUH 334697</strain>
    </source>
</reference>
<keyword evidence="4" id="KW-0472">Membrane</keyword>
<feature type="domain" description="SusD-like N-terminal" evidence="7">
    <location>
        <begin position="19"/>
        <end position="229"/>
    </location>
</feature>
<name>A0AB34R7R9_9PORP</name>
<evidence type="ECO:0000256" key="3">
    <source>
        <dbReference type="ARBA" id="ARBA00022729"/>
    </source>
</evidence>
<dbReference type="PROSITE" id="PS51257">
    <property type="entry name" value="PROKAR_LIPOPROTEIN"/>
    <property type="match status" value="1"/>
</dbReference>
<dbReference type="Gene3D" id="1.25.40.390">
    <property type="match status" value="1"/>
</dbReference>
<dbReference type="Proteomes" id="UP000031937">
    <property type="component" value="Unassembled WGS sequence"/>
</dbReference>
<dbReference type="GO" id="GO:0009279">
    <property type="term" value="C:cell outer membrane"/>
    <property type="evidence" value="ECO:0007669"/>
    <property type="project" value="UniProtKB-SubCell"/>
</dbReference>
<evidence type="ECO:0000313" key="8">
    <source>
        <dbReference type="EMBL" id="KIO43482.1"/>
    </source>
</evidence>
<feature type="domain" description="RagB/SusD" evidence="6">
    <location>
        <begin position="364"/>
        <end position="493"/>
    </location>
</feature>